<gene>
    <name evidence="2" type="ORF">QO012_000493</name>
</gene>
<accession>A0ABU0HUK8</accession>
<dbReference type="SUPFAM" id="SSF53335">
    <property type="entry name" value="S-adenosyl-L-methionine-dependent methyltransferases"/>
    <property type="match status" value="1"/>
</dbReference>
<evidence type="ECO:0000313" key="3">
    <source>
        <dbReference type="Proteomes" id="UP001231124"/>
    </source>
</evidence>
<dbReference type="Gene3D" id="3.40.50.150">
    <property type="entry name" value="Vaccinia Virus protein VP39"/>
    <property type="match status" value="1"/>
</dbReference>
<keyword evidence="2" id="KW-0489">Methyltransferase</keyword>
<feature type="domain" description="Methyltransferase" evidence="1">
    <location>
        <begin position="44"/>
        <end position="87"/>
    </location>
</feature>
<reference evidence="2 3" key="1">
    <citation type="submission" date="2023-07" db="EMBL/GenBank/DDBJ databases">
        <title>Genomic Encyclopedia of Type Strains, Phase IV (KMG-IV): sequencing the most valuable type-strain genomes for metagenomic binning, comparative biology and taxonomic classification.</title>
        <authorList>
            <person name="Goeker M."/>
        </authorList>
    </citation>
    <scope>NUCLEOTIDE SEQUENCE [LARGE SCALE GENOMIC DNA]</scope>
    <source>
        <strain evidence="2 3">DSM 19013</strain>
    </source>
</reference>
<comment type="caution">
    <text evidence="2">The sequence shown here is derived from an EMBL/GenBank/DDBJ whole genome shotgun (WGS) entry which is preliminary data.</text>
</comment>
<name>A0ABU0HUK8_9HYPH</name>
<dbReference type="InterPro" id="IPR041698">
    <property type="entry name" value="Methyltransf_25"/>
</dbReference>
<dbReference type="GO" id="GO:0008168">
    <property type="term" value="F:methyltransferase activity"/>
    <property type="evidence" value="ECO:0007669"/>
    <property type="project" value="UniProtKB-KW"/>
</dbReference>
<dbReference type="InterPro" id="IPR029063">
    <property type="entry name" value="SAM-dependent_MTases_sf"/>
</dbReference>
<evidence type="ECO:0000259" key="1">
    <source>
        <dbReference type="Pfam" id="PF13649"/>
    </source>
</evidence>
<dbReference type="GO" id="GO:0032259">
    <property type="term" value="P:methylation"/>
    <property type="evidence" value="ECO:0007669"/>
    <property type="project" value="UniProtKB-KW"/>
</dbReference>
<protein>
    <submittedName>
        <fullName evidence="2">SAM-dependent methyltransferase</fullName>
    </submittedName>
</protein>
<dbReference type="EMBL" id="JAUSVP010000001">
    <property type="protein sequence ID" value="MDQ0446015.1"/>
    <property type="molecule type" value="Genomic_DNA"/>
</dbReference>
<dbReference type="Pfam" id="PF13649">
    <property type="entry name" value="Methyltransf_25"/>
    <property type="match status" value="1"/>
</dbReference>
<keyword evidence="2" id="KW-0808">Transferase</keyword>
<sequence length="292" mass="30163">MTGFSSDWLALREPADHRARDRGLAEALASLLAARSGGTGSVGVVDCGCGTGSNLRALAPRLGPSQEWTLVDHDPALLAAARTALADWADGAAEHGAQLLLETGGRRIRVTFLSADLAADPAAILPPAPDLVTAAALFDLVSSAWIDRFADAVAATGAFFHTALSYDGTEAWLPPHPADAAMRAAFLAHQAGDKGFGEALGPRATAALEAAFARRGYAVRTAASPWRLGPEDRALIARLRDGQAQAVAETGLVPGAAIAAWAEARGRPDTTAVIGHRDLLAWPDSAPGEHPP</sequence>
<keyword evidence="3" id="KW-1185">Reference proteome</keyword>
<proteinExistence type="predicted"/>
<organism evidence="2 3">
    <name type="scientific">Methylobacterium aerolatum</name>
    <dbReference type="NCBI Taxonomy" id="418708"/>
    <lineage>
        <taxon>Bacteria</taxon>
        <taxon>Pseudomonadati</taxon>
        <taxon>Pseudomonadota</taxon>
        <taxon>Alphaproteobacteria</taxon>
        <taxon>Hyphomicrobiales</taxon>
        <taxon>Methylobacteriaceae</taxon>
        <taxon>Methylobacterium</taxon>
    </lineage>
</organism>
<dbReference type="Proteomes" id="UP001231124">
    <property type="component" value="Unassembled WGS sequence"/>
</dbReference>
<dbReference type="RefSeq" id="WP_238203317.1">
    <property type="nucleotide sequence ID" value="NZ_BPQE01000013.1"/>
</dbReference>
<evidence type="ECO:0000313" key="2">
    <source>
        <dbReference type="EMBL" id="MDQ0446015.1"/>
    </source>
</evidence>